<proteinExistence type="predicted"/>
<dbReference type="SMART" id="SM00225">
    <property type="entry name" value="BTB"/>
    <property type="match status" value="1"/>
</dbReference>
<dbReference type="SUPFAM" id="SSF54695">
    <property type="entry name" value="POZ domain"/>
    <property type="match status" value="1"/>
</dbReference>
<dbReference type="OrthoDB" id="2311693at2759"/>
<evidence type="ECO:0000313" key="3">
    <source>
        <dbReference type="EMBL" id="CAG9810986.1"/>
    </source>
</evidence>
<dbReference type="InterPro" id="IPR000210">
    <property type="entry name" value="BTB/POZ_dom"/>
</dbReference>
<dbReference type="Proteomes" id="UP001153620">
    <property type="component" value="Chromosome 4"/>
</dbReference>
<dbReference type="CDD" id="cd18186">
    <property type="entry name" value="BTB_POZ_ZBTB_KLHL-like"/>
    <property type="match status" value="1"/>
</dbReference>
<gene>
    <name evidence="3" type="ORF">CHIRRI_LOCUS13796</name>
</gene>
<evidence type="ECO:0000259" key="2">
    <source>
        <dbReference type="PROSITE" id="PS50097"/>
    </source>
</evidence>
<dbReference type="SUPFAM" id="SSF52058">
    <property type="entry name" value="L domain-like"/>
    <property type="match status" value="1"/>
</dbReference>
<dbReference type="Pfam" id="PF00651">
    <property type="entry name" value="BTB"/>
    <property type="match status" value="1"/>
</dbReference>
<feature type="coiled-coil region" evidence="1">
    <location>
        <begin position="364"/>
        <end position="391"/>
    </location>
</feature>
<sequence length="392" mass="45783">MELVSSFKTFIGSPDIKFYRCTIKNQIINKDSAIKLSTQHHEQDKTINDVTYVQFEDCSIEKIPKGLSKVFPGMKVLFIFNSKLKKISKNDLIEYKHLVRFHSERNDHEFIPGDLFEDFKSLEWISICGSKLKIIEPNILDGLENLQVVRFLQASLLDQLYSIYPEHGGNSSLDEFKDKLLKTFLTNDLQTIKNYLNKLQHSSQKGLFGDLKAYIKDDSSKDIKIHIDDREFHVHKLLLTIRSPPIAEILRNNPEAANLNLVDIPVDIFETILKFLYTDELPADEDQNFMQLFVAANRLQIKELKNFAATEISNRINAVNAMDIFNMSHKYDQEELRKKSFEVVKKMYPKIEFKDEWASNPEKVVKIIEGYKKMEEEIRKQKDEFESLMTEN</sequence>
<organism evidence="3 4">
    <name type="scientific">Chironomus riparius</name>
    <dbReference type="NCBI Taxonomy" id="315576"/>
    <lineage>
        <taxon>Eukaryota</taxon>
        <taxon>Metazoa</taxon>
        <taxon>Ecdysozoa</taxon>
        <taxon>Arthropoda</taxon>
        <taxon>Hexapoda</taxon>
        <taxon>Insecta</taxon>
        <taxon>Pterygota</taxon>
        <taxon>Neoptera</taxon>
        <taxon>Endopterygota</taxon>
        <taxon>Diptera</taxon>
        <taxon>Nematocera</taxon>
        <taxon>Chironomoidea</taxon>
        <taxon>Chironomidae</taxon>
        <taxon>Chironominae</taxon>
        <taxon>Chironomus</taxon>
    </lineage>
</organism>
<dbReference type="InterPro" id="IPR032675">
    <property type="entry name" value="LRR_dom_sf"/>
</dbReference>
<keyword evidence="4" id="KW-1185">Reference proteome</keyword>
<dbReference type="Gene3D" id="3.80.10.10">
    <property type="entry name" value="Ribonuclease Inhibitor"/>
    <property type="match status" value="1"/>
</dbReference>
<reference evidence="3" key="2">
    <citation type="submission" date="2022-10" db="EMBL/GenBank/DDBJ databases">
        <authorList>
            <consortium name="ENA_rothamsted_submissions"/>
            <consortium name="culmorum"/>
            <person name="King R."/>
        </authorList>
    </citation>
    <scope>NUCLEOTIDE SEQUENCE</scope>
</reference>
<name>A0A9N9S919_9DIPT</name>
<dbReference type="PANTHER" id="PTHR24413">
    <property type="entry name" value="SPECKLE-TYPE POZ PROTEIN"/>
    <property type="match status" value="1"/>
</dbReference>
<dbReference type="Gene3D" id="3.30.710.10">
    <property type="entry name" value="Potassium Channel Kv1.1, Chain A"/>
    <property type="match status" value="1"/>
</dbReference>
<dbReference type="InterPro" id="IPR011333">
    <property type="entry name" value="SKP1/BTB/POZ_sf"/>
</dbReference>
<evidence type="ECO:0000313" key="4">
    <source>
        <dbReference type="Proteomes" id="UP001153620"/>
    </source>
</evidence>
<evidence type="ECO:0000256" key="1">
    <source>
        <dbReference type="SAM" id="Coils"/>
    </source>
</evidence>
<accession>A0A9N9S919</accession>
<dbReference type="PROSITE" id="PS50097">
    <property type="entry name" value="BTB"/>
    <property type="match status" value="1"/>
</dbReference>
<reference evidence="3" key="1">
    <citation type="submission" date="2022-01" db="EMBL/GenBank/DDBJ databases">
        <authorList>
            <person name="King R."/>
        </authorList>
    </citation>
    <scope>NUCLEOTIDE SEQUENCE</scope>
</reference>
<protein>
    <recommendedName>
        <fullName evidence="2">BTB domain-containing protein</fullName>
    </recommendedName>
</protein>
<dbReference type="AlphaFoldDB" id="A0A9N9S919"/>
<keyword evidence="1" id="KW-0175">Coiled coil</keyword>
<feature type="domain" description="BTB" evidence="2">
    <location>
        <begin position="221"/>
        <end position="285"/>
    </location>
</feature>
<dbReference type="EMBL" id="OU895880">
    <property type="protein sequence ID" value="CAG9810986.1"/>
    <property type="molecule type" value="Genomic_DNA"/>
</dbReference>